<organism evidence="2 3">
    <name type="scientific">Vibrio aestuarianus</name>
    <dbReference type="NCBI Taxonomy" id="28171"/>
    <lineage>
        <taxon>Bacteria</taxon>
        <taxon>Pseudomonadati</taxon>
        <taxon>Pseudomonadota</taxon>
        <taxon>Gammaproteobacteria</taxon>
        <taxon>Vibrionales</taxon>
        <taxon>Vibrionaceae</taxon>
        <taxon>Vibrio</taxon>
    </lineage>
</organism>
<gene>
    <name evidence="2" type="ORF">VAE063_900286</name>
</gene>
<keyword evidence="1" id="KW-0472">Membrane</keyword>
<proteinExistence type="predicted"/>
<accession>A0ABM9FN32</accession>
<keyword evidence="1" id="KW-0812">Transmembrane</keyword>
<dbReference type="RefSeq" id="WP_280552445.1">
    <property type="nucleotide sequence ID" value="NZ_JAKMYL010000022.1"/>
</dbReference>
<name>A0ABM9FN32_9VIBR</name>
<keyword evidence="3" id="KW-1185">Reference proteome</keyword>
<dbReference type="Proteomes" id="UP001152658">
    <property type="component" value="Unassembled WGS sequence"/>
</dbReference>
<evidence type="ECO:0000313" key="2">
    <source>
        <dbReference type="EMBL" id="CAH8217594.1"/>
    </source>
</evidence>
<protein>
    <submittedName>
        <fullName evidence="2">Uncharacterized protein</fullName>
    </submittedName>
</protein>
<evidence type="ECO:0000313" key="3">
    <source>
        <dbReference type="Proteomes" id="UP001152658"/>
    </source>
</evidence>
<comment type="caution">
    <text evidence="2">The sequence shown here is derived from an EMBL/GenBank/DDBJ whole genome shotgun (WGS) entry which is preliminary data.</text>
</comment>
<evidence type="ECO:0000256" key="1">
    <source>
        <dbReference type="SAM" id="Phobius"/>
    </source>
</evidence>
<feature type="transmembrane region" description="Helical" evidence="1">
    <location>
        <begin position="20"/>
        <end position="46"/>
    </location>
</feature>
<keyword evidence="1" id="KW-1133">Transmembrane helix</keyword>
<dbReference type="EMBL" id="CALYLK010000131">
    <property type="protein sequence ID" value="CAH8217594.1"/>
    <property type="molecule type" value="Genomic_DNA"/>
</dbReference>
<reference evidence="2" key="1">
    <citation type="submission" date="2022-06" db="EMBL/GenBank/DDBJ databases">
        <authorList>
            <person name="Goudenege D."/>
            <person name="Le Roux F."/>
        </authorList>
    </citation>
    <scope>NUCLEOTIDE SEQUENCE</scope>
    <source>
        <strain evidence="2">12-063</strain>
    </source>
</reference>
<sequence length="53" mass="5522">MLTEISNKSNESTLKSIDDLSGVLNIVSLLIFASVVLAIFGSTFMLSSSISGA</sequence>